<reference evidence="3 4" key="2">
    <citation type="submission" date="2017-07" db="EMBL/GenBank/DDBJ databases">
        <title>Candidatus Dactylopiibacterium carminicum, a nitrogen-fixing symbiont of the cochineal insect Dactylopius coccus and Dactylopius opuntiae (Hemiptera: Coccoidea: Dactylopiidae).</title>
        <authorList>
            <person name="Vera A."/>
        </authorList>
    </citation>
    <scope>NUCLEOTIDE SEQUENCE [LARGE SCALE GENOMIC DNA]</scope>
    <source>
        <strain evidence="3 4">NFDCM</strain>
    </source>
</reference>
<dbReference type="InterPro" id="IPR002716">
    <property type="entry name" value="PIN_dom"/>
</dbReference>
<dbReference type="SUPFAM" id="SSF88723">
    <property type="entry name" value="PIN domain-like"/>
    <property type="match status" value="1"/>
</dbReference>
<protein>
    <submittedName>
        <fullName evidence="2 3">Toxin-antitoxin system toxin component, PIN family</fullName>
    </submittedName>
</protein>
<evidence type="ECO:0000313" key="3">
    <source>
        <dbReference type="EMBL" id="PAS93319.1"/>
    </source>
</evidence>
<dbReference type="AlphaFoldDB" id="A0A272ET88"/>
<dbReference type="Proteomes" id="UP000623509">
    <property type="component" value="Unassembled WGS sequence"/>
</dbReference>
<organism evidence="3 4">
    <name type="scientific">Candidatus Dactylopiibacterium carminicum</name>
    <dbReference type="NCBI Taxonomy" id="857335"/>
    <lineage>
        <taxon>Bacteria</taxon>
        <taxon>Pseudomonadati</taxon>
        <taxon>Pseudomonadota</taxon>
        <taxon>Betaproteobacteria</taxon>
        <taxon>Rhodocyclales</taxon>
        <taxon>Rhodocyclaceae</taxon>
        <taxon>Candidatus Dactylopiibacterium</taxon>
    </lineage>
</organism>
<dbReference type="EMBL" id="MDUX01000023">
    <property type="protein sequence ID" value="KAF7599329.1"/>
    <property type="molecule type" value="Genomic_DNA"/>
</dbReference>
<dbReference type="InterPro" id="IPR029060">
    <property type="entry name" value="PIN-like_dom_sf"/>
</dbReference>
<dbReference type="PANTHER" id="PTHR34610">
    <property type="entry name" value="SSL7007 PROTEIN"/>
    <property type="match status" value="1"/>
</dbReference>
<evidence type="ECO:0000313" key="2">
    <source>
        <dbReference type="EMBL" id="KAF7599329.1"/>
    </source>
</evidence>
<dbReference type="Pfam" id="PF13470">
    <property type="entry name" value="PIN_3"/>
    <property type="match status" value="1"/>
</dbReference>
<gene>
    <name evidence="2" type="ORF">BGI27_08625</name>
    <name evidence="3" type="ORF">CGU29_08275</name>
</gene>
<feature type="domain" description="PIN" evidence="1">
    <location>
        <begin position="15"/>
        <end position="127"/>
    </location>
</feature>
<dbReference type="Proteomes" id="UP000216107">
    <property type="component" value="Unassembled WGS sequence"/>
</dbReference>
<proteinExistence type="predicted"/>
<evidence type="ECO:0000259" key="1">
    <source>
        <dbReference type="Pfam" id="PF13470"/>
    </source>
</evidence>
<dbReference type="PANTHER" id="PTHR34610:SF3">
    <property type="entry name" value="SSL7007 PROTEIN"/>
    <property type="match status" value="1"/>
</dbReference>
<evidence type="ECO:0000313" key="4">
    <source>
        <dbReference type="Proteomes" id="UP000216107"/>
    </source>
</evidence>
<dbReference type="NCBIfam" id="TIGR00305">
    <property type="entry name" value="putative toxin-antitoxin system toxin component, PIN family"/>
    <property type="match status" value="1"/>
</dbReference>
<accession>A0A272ET88</accession>
<dbReference type="OrthoDB" id="9802272at2"/>
<comment type="caution">
    <text evidence="3">The sequence shown here is derived from an EMBL/GenBank/DDBJ whole genome shotgun (WGS) entry which is preliminary data.</text>
</comment>
<dbReference type="InterPro" id="IPR002850">
    <property type="entry name" value="PIN_toxin-like"/>
</dbReference>
<dbReference type="RefSeq" id="WP_095524485.1">
    <property type="nucleotide sequence ID" value="NZ_MDUX01000023.1"/>
</dbReference>
<name>A0A272ET88_9RHOO</name>
<dbReference type="EMBL" id="NMRN01000019">
    <property type="protein sequence ID" value="PAS93319.1"/>
    <property type="molecule type" value="Genomic_DNA"/>
</dbReference>
<keyword evidence="5" id="KW-1185">Reference proteome</keyword>
<evidence type="ECO:0000313" key="5">
    <source>
        <dbReference type="Proteomes" id="UP000623509"/>
    </source>
</evidence>
<reference evidence="2 5" key="1">
    <citation type="submission" date="2016-08" db="EMBL/GenBank/DDBJ databases">
        <title>Candidatus Dactylopiibacterium carminicum genome sequence.</title>
        <authorList>
            <person name="Ramirez-Puebla S.T."/>
            <person name="Ormeno-Orrillo E."/>
            <person name="Vera-Ponce De Leon A."/>
            <person name="Luis L."/>
            <person name="Sanchez-Flores A."/>
            <person name="Monica R."/>
            <person name="Martinez-Romero E."/>
        </authorList>
    </citation>
    <scope>NUCLEOTIDE SEQUENCE [LARGE SCALE GENOMIC DNA]</scope>
    <source>
        <strain evidence="2">END1</strain>
    </source>
</reference>
<sequence length="162" mass="18211">MQIPPLPFDPKQPHRLVLDTNVIMALWHFTDPALAALRTHVENAPAELLTREDCLGELLRVLAYPQFGITEARQQQLFDEYQARSLCLPDAAPELIATLPRCRDRDDQKFLALAWQGEAQALVTRDKQVLALARKPPFRDCLLIITPERLQAALAAPDAIGQ</sequence>